<evidence type="ECO:0000313" key="9">
    <source>
        <dbReference type="EMBL" id="OAA92886.1"/>
    </source>
</evidence>
<evidence type="ECO:0000256" key="4">
    <source>
        <dbReference type="ARBA" id="ARBA00022544"/>
    </source>
</evidence>
<reference evidence="9 11" key="1">
    <citation type="journal article" date="2015" name="Biotechnol. Bioeng.">
        <title>Genome sequence and phenotypic characterization of Caulobacter segnis.</title>
        <authorList>
            <person name="Patel S."/>
            <person name="Fletcher B."/>
            <person name="Scott D.C."/>
            <person name="Ely B."/>
        </authorList>
    </citation>
    <scope>NUCLEOTIDE SEQUENCE [LARGE SCALE GENOMIC DNA]</scope>
    <source>
        <strain evidence="9 11">PS02</strain>
    </source>
</reference>
<feature type="transmembrane region" description="Helical" evidence="8">
    <location>
        <begin position="213"/>
        <end position="231"/>
    </location>
</feature>
<reference evidence="10 12" key="2">
    <citation type="journal article" date="2016" name="Front. Microbiol.">
        <title>Industrial Acetogenic Biocatalysts: A Comparative Metabolic and Genomic Analysis.</title>
        <authorList>
            <person name="Bengelsdorf F."/>
            <person name="Poehlein A."/>
            <person name="Sonja S."/>
            <person name="Erz C."/>
            <person name="Hummel T."/>
            <person name="Hoffmeister S."/>
            <person name="Daniel R."/>
            <person name="Durre P."/>
        </authorList>
    </citation>
    <scope>NUCLEOTIDE SEQUENCE [LARGE SCALE GENOMIC DNA]</scope>
    <source>
        <strain evidence="10 12">PTA-10522</strain>
    </source>
</reference>
<dbReference type="GO" id="GO:0016020">
    <property type="term" value="C:membrane"/>
    <property type="evidence" value="ECO:0007669"/>
    <property type="project" value="UniProtKB-SubCell"/>
</dbReference>
<keyword evidence="4" id="KW-0309">Germination</keyword>
<feature type="transmembrane region" description="Helical" evidence="8">
    <location>
        <begin position="266"/>
        <end position="292"/>
    </location>
</feature>
<feature type="transmembrane region" description="Helical" evidence="8">
    <location>
        <begin position="179"/>
        <end position="201"/>
    </location>
</feature>
<comment type="subcellular location">
    <subcellularLocation>
        <location evidence="1">Membrane</location>
        <topology evidence="1">Multi-pass membrane protein</topology>
    </subcellularLocation>
</comment>
<keyword evidence="3" id="KW-0813">Transport</keyword>
<feature type="transmembrane region" description="Helical" evidence="8">
    <location>
        <begin position="64"/>
        <end position="86"/>
    </location>
</feature>
<evidence type="ECO:0000256" key="3">
    <source>
        <dbReference type="ARBA" id="ARBA00022448"/>
    </source>
</evidence>
<dbReference type="GO" id="GO:0009847">
    <property type="term" value="P:spore germination"/>
    <property type="evidence" value="ECO:0007669"/>
    <property type="project" value="InterPro"/>
</dbReference>
<feature type="transmembrane region" description="Helical" evidence="8">
    <location>
        <begin position="333"/>
        <end position="354"/>
    </location>
</feature>
<evidence type="ECO:0000256" key="2">
    <source>
        <dbReference type="ARBA" id="ARBA00007998"/>
    </source>
</evidence>
<sequence>MTNLSNHQLFTLMFIFEVGSTTLFALGINAKQDAWIVILIALLIGLVFVWIYTELQNAFPDKNYAEIIIAILGKSFGIPLILFYILDCLWHTARNLREFGELINLTTLPETPLWIIISLFLSVSVYTLLKGVETLARASEIIFPILILFLLSIYILVYISGDVDFKKLTPVLGNGIKPILQTLPSVIMFPFGEIFIFLMYWHYSNDKSSVRKTTAKAVLYSGILLCFSLIMDITVLGPKFTSITTIPFVETLRLINIENIITNIDAIGILIIFFGGFFKMSIYLYAITIMLTTIFKLKTYKLTLILFSIFLLWFSIVFEPSYAYHIWMFPFDVHYFTIIYSNIFPLLLLMIYCIKRRRSEL</sequence>
<dbReference type="AlphaFoldDB" id="A0A162LFM9"/>
<evidence type="ECO:0000256" key="6">
    <source>
        <dbReference type="ARBA" id="ARBA00022989"/>
    </source>
</evidence>
<comment type="similarity">
    <text evidence="2">Belongs to the amino acid-polyamine-organocation (APC) superfamily. Spore germination protein (SGP) (TC 2.A.3.9) family.</text>
</comment>
<accession>A0A162LFM9</accession>
<dbReference type="Proteomes" id="UP000077384">
    <property type="component" value="Unassembled WGS sequence"/>
</dbReference>
<keyword evidence="12" id="KW-1185">Reference proteome</keyword>
<dbReference type="PANTHER" id="PTHR34975:SF2">
    <property type="entry name" value="SPORE GERMINATION PROTEIN A2"/>
    <property type="match status" value="1"/>
</dbReference>
<keyword evidence="7 8" id="KW-0472">Membrane</keyword>
<dbReference type="EMBL" id="LROR01000036">
    <property type="protein sequence ID" value="OBR95828.1"/>
    <property type="molecule type" value="Genomic_DNA"/>
</dbReference>
<comment type="caution">
    <text evidence="9">The sequence shown here is derived from an EMBL/GenBank/DDBJ whole genome shotgun (WGS) entry which is preliminary data.</text>
</comment>
<keyword evidence="6 8" id="KW-1133">Transmembrane helix</keyword>
<dbReference type="NCBIfam" id="TIGR00912">
    <property type="entry name" value="2A0309"/>
    <property type="match status" value="1"/>
</dbReference>
<proteinExistence type="inferred from homology"/>
<evidence type="ECO:0000313" key="10">
    <source>
        <dbReference type="EMBL" id="OBR95828.1"/>
    </source>
</evidence>
<dbReference type="RefSeq" id="WP_063601310.1">
    <property type="nucleotide sequence ID" value="NZ_LITQ01000016.1"/>
</dbReference>
<gene>
    <name evidence="9" type="primary">yndE_2</name>
    <name evidence="10" type="synonym">yndE_4</name>
    <name evidence="10" type="ORF">CLCOS_12610</name>
    <name evidence="9" type="ORF">WX73_00555</name>
</gene>
<feature type="transmembrane region" description="Helical" evidence="8">
    <location>
        <begin position="34"/>
        <end position="52"/>
    </location>
</feature>
<dbReference type="PANTHER" id="PTHR34975">
    <property type="entry name" value="SPORE GERMINATION PROTEIN A2"/>
    <property type="match status" value="1"/>
</dbReference>
<dbReference type="Proteomes" id="UP000093694">
    <property type="component" value="Unassembled WGS sequence"/>
</dbReference>
<evidence type="ECO:0000256" key="5">
    <source>
        <dbReference type="ARBA" id="ARBA00022692"/>
    </source>
</evidence>
<evidence type="ECO:0000256" key="1">
    <source>
        <dbReference type="ARBA" id="ARBA00004141"/>
    </source>
</evidence>
<feature type="transmembrane region" description="Helical" evidence="8">
    <location>
        <begin position="141"/>
        <end position="159"/>
    </location>
</feature>
<dbReference type="InterPro" id="IPR004761">
    <property type="entry name" value="Spore_GerAB"/>
</dbReference>
<evidence type="ECO:0000313" key="12">
    <source>
        <dbReference type="Proteomes" id="UP000093694"/>
    </source>
</evidence>
<keyword evidence="5 8" id="KW-0812">Transmembrane</keyword>
<dbReference type="PATRIC" id="fig|1705578.3.peg.936"/>
<evidence type="ECO:0000256" key="7">
    <source>
        <dbReference type="ARBA" id="ARBA00023136"/>
    </source>
</evidence>
<feature type="transmembrane region" description="Helical" evidence="8">
    <location>
        <begin position="111"/>
        <end position="129"/>
    </location>
</feature>
<feature type="transmembrane region" description="Helical" evidence="8">
    <location>
        <begin position="304"/>
        <end position="327"/>
    </location>
</feature>
<evidence type="ECO:0000256" key="8">
    <source>
        <dbReference type="SAM" id="Phobius"/>
    </source>
</evidence>
<dbReference type="EMBL" id="LITQ01000016">
    <property type="protein sequence ID" value="OAA92886.1"/>
    <property type="molecule type" value="Genomic_DNA"/>
</dbReference>
<name>A0A162LFM9_9CLOT</name>
<protein>
    <submittedName>
        <fullName evidence="9">Spore germination protein YndE</fullName>
    </submittedName>
</protein>
<organism evidence="9 11">
    <name type="scientific">Clostridium coskatii</name>
    <dbReference type="NCBI Taxonomy" id="1705578"/>
    <lineage>
        <taxon>Bacteria</taxon>
        <taxon>Bacillati</taxon>
        <taxon>Bacillota</taxon>
        <taxon>Clostridia</taxon>
        <taxon>Eubacteriales</taxon>
        <taxon>Clostridiaceae</taxon>
        <taxon>Clostridium</taxon>
    </lineage>
</organism>
<feature type="transmembrane region" description="Helical" evidence="8">
    <location>
        <begin position="9"/>
        <end position="28"/>
    </location>
</feature>
<dbReference type="Pfam" id="PF03845">
    <property type="entry name" value="Spore_permease"/>
    <property type="match status" value="1"/>
</dbReference>
<evidence type="ECO:0000313" key="11">
    <source>
        <dbReference type="Proteomes" id="UP000077384"/>
    </source>
</evidence>